<dbReference type="EC" id="2.7.1.15" evidence="2"/>
<proteinExistence type="inferred from homology"/>
<evidence type="ECO:0000256" key="3">
    <source>
        <dbReference type="ARBA" id="ARBA00016943"/>
    </source>
</evidence>
<evidence type="ECO:0000256" key="1">
    <source>
        <dbReference type="ARBA" id="ARBA00010688"/>
    </source>
</evidence>
<sequence length="216" mass="23380">MKTEHMLRIPHMSSGIALITVAESDNTIVVVPGANHNVTPDYLQKMKDKIMQADIILLQNEIPLKSVELIVHLAAQAGKTVIYNPAPAVQVKREIIDKVTFLTPNEHETTLLFPEGNDLNTLLEKQNGSLIVTLGEKGAAAFYDGRVIQIPARNSDVIDTTGAGDTFNGAFAYALANVYPVDRALRFANIAAGLSAEHMGAQSGMPDYDTVAKELQ</sequence>
<dbReference type="EMBL" id="DWWI01000258">
    <property type="protein sequence ID" value="HJC44416.1"/>
    <property type="molecule type" value="Genomic_DNA"/>
</dbReference>
<reference evidence="14" key="2">
    <citation type="submission" date="2021-04" db="EMBL/GenBank/DDBJ databases">
        <authorList>
            <person name="Gilroy R."/>
        </authorList>
    </citation>
    <scope>NUCLEOTIDE SEQUENCE</scope>
    <source>
        <strain evidence="14">CHK165-2605</strain>
    </source>
</reference>
<dbReference type="InterPro" id="IPR002139">
    <property type="entry name" value="Ribo/fructo_kinase"/>
</dbReference>
<protein>
    <recommendedName>
        <fullName evidence="3">Ribokinase</fullName>
        <ecNumber evidence="2">2.7.1.15</ecNumber>
    </recommendedName>
</protein>
<dbReference type="Proteomes" id="UP000823895">
    <property type="component" value="Unassembled WGS sequence"/>
</dbReference>
<evidence type="ECO:0000256" key="8">
    <source>
        <dbReference type="ARBA" id="ARBA00022840"/>
    </source>
</evidence>
<evidence type="ECO:0000256" key="4">
    <source>
        <dbReference type="ARBA" id="ARBA00022679"/>
    </source>
</evidence>
<comment type="similarity">
    <text evidence="1 12">Belongs to the carbohydrate kinase PfkB family.</text>
</comment>
<evidence type="ECO:0000256" key="7">
    <source>
        <dbReference type="ARBA" id="ARBA00022777"/>
    </source>
</evidence>
<evidence type="ECO:0000256" key="9">
    <source>
        <dbReference type="ARBA" id="ARBA00022842"/>
    </source>
</evidence>
<comment type="caution">
    <text evidence="14">The sequence shown here is derived from an EMBL/GenBank/DDBJ whole genome shotgun (WGS) entry which is preliminary data.</text>
</comment>
<evidence type="ECO:0000259" key="13">
    <source>
        <dbReference type="Pfam" id="PF00294"/>
    </source>
</evidence>
<keyword evidence="5" id="KW-0479">Metal-binding</keyword>
<evidence type="ECO:0000256" key="2">
    <source>
        <dbReference type="ARBA" id="ARBA00012035"/>
    </source>
</evidence>
<dbReference type="PANTHER" id="PTHR10584:SF166">
    <property type="entry name" value="RIBOKINASE"/>
    <property type="match status" value="1"/>
</dbReference>
<keyword evidence="9" id="KW-0460">Magnesium</keyword>
<dbReference type="InterPro" id="IPR011877">
    <property type="entry name" value="Ribokinase"/>
</dbReference>
<keyword evidence="10" id="KW-0630">Potassium</keyword>
<keyword evidence="7 12" id="KW-0418">Kinase</keyword>
<feature type="domain" description="Carbohydrate kinase PfkB" evidence="13">
    <location>
        <begin position="2"/>
        <end position="206"/>
    </location>
</feature>
<evidence type="ECO:0000313" key="15">
    <source>
        <dbReference type="Proteomes" id="UP000823895"/>
    </source>
</evidence>
<dbReference type="InterPro" id="IPR011611">
    <property type="entry name" value="PfkB_dom"/>
</dbReference>
<dbReference type="PANTHER" id="PTHR10584">
    <property type="entry name" value="SUGAR KINASE"/>
    <property type="match status" value="1"/>
</dbReference>
<dbReference type="PRINTS" id="PR00990">
    <property type="entry name" value="RIBOKINASE"/>
</dbReference>
<evidence type="ECO:0000256" key="11">
    <source>
        <dbReference type="ARBA" id="ARBA00023277"/>
    </source>
</evidence>
<accession>A0A9D2T3T7</accession>
<dbReference type="GO" id="GO:0046872">
    <property type="term" value="F:metal ion binding"/>
    <property type="evidence" value="ECO:0007669"/>
    <property type="project" value="UniProtKB-KW"/>
</dbReference>
<dbReference type="GO" id="GO:0005524">
    <property type="term" value="F:ATP binding"/>
    <property type="evidence" value="ECO:0007669"/>
    <property type="project" value="UniProtKB-KW"/>
</dbReference>
<dbReference type="GO" id="GO:0005829">
    <property type="term" value="C:cytosol"/>
    <property type="evidence" value="ECO:0007669"/>
    <property type="project" value="TreeGrafter"/>
</dbReference>
<keyword evidence="4 12" id="KW-0808">Transferase</keyword>
<dbReference type="PROSITE" id="PS00584">
    <property type="entry name" value="PFKB_KINASES_2"/>
    <property type="match status" value="1"/>
</dbReference>
<evidence type="ECO:0000313" key="14">
    <source>
        <dbReference type="EMBL" id="HJC44416.1"/>
    </source>
</evidence>
<keyword evidence="11" id="KW-0119">Carbohydrate metabolism</keyword>
<gene>
    <name evidence="14" type="ORF">H9756_12220</name>
</gene>
<dbReference type="Pfam" id="PF00294">
    <property type="entry name" value="PfkB"/>
    <property type="match status" value="1"/>
</dbReference>
<reference evidence="14" key="1">
    <citation type="journal article" date="2021" name="PeerJ">
        <title>Extensive microbial diversity within the chicken gut microbiome revealed by metagenomics and culture.</title>
        <authorList>
            <person name="Gilroy R."/>
            <person name="Ravi A."/>
            <person name="Getino M."/>
            <person name="Pursley I."/>
            <person name="Horton D.L."/>
            <person name="Alikhan N.F."/>
            <person name="Baker D."/>
            <person name="Gharbi K."/>
            <person name="Hall N."/>
            <person name="Watson M."/>
            <person name="Adriaenssens E.M."/>
            <person name="Foster-Nyarko E."/>
            <person name="Jarju S."/>
            <person name="Secka A."/>
            <person name="Antonio M."/>
            <person name="Oren A."/>
            <person name="Chaudhuri R.R."/>
            <person name="La Ragione R."/>
            <person name="Hildebrand F."/>
            <person name="Pallen M.J."/>
        </authorList>
    </citation>
    <scope>NUCLEOTIDE SEQUENCE</scope>
    <source>
        <strain evidence="14">CHK165-2605</strain>
    </source>
</reference>
<dbReference type="AlphaFoldDB" id="A0A9D2T3T7"/>
<evidence type="ECO:0000256" key="5">
    <source>
        <dbReference type="ARBA" id="ARBA00022723"/>
    </source>
</evidence>
<keyword evidence="8" id="KW-0067">ATP-binding</keyword>
<dbReference type="GO" id="GO:0006014">
    <property type="term" value="P:D-ribose metabolic process"/>
    <property type="evidence" value="ECO:0007669"/>
    <property type="project" value="InterPro"/>
</dbReference>
<dbReference type="CDD" id="cd01174">
    <property type="entry name" value="ribokinase"/>
    <property type="match status" value="1"/>
</dbReference>
<dbReference type="InterPro" id="IPR002173">
    <property type="entry name" value="Carboh/pur_kinase_PfkB_CS"/>
</dbReference>
<dbReference type="GO" id="GO:0004747">
    <property type="term" value="F:ribokinase activity"/>
    <property type="evidence" value="ECO:0007669"/>
    <property type="project" value="UniProtKB-EC"/>
</dbReference>
<evidence type="ECO:0000256" key="6">
    <source>
        <dbReference type="ARBA" id="ARBA00022741"/>
    </source>
</evidence>
<keyword evidence="6" id="KW-0547">Nucleotide-binding</keyword>
<evidence type="ECO:0000256" key="12">
    <source>
        <dbReference type="RuleBase" id="RU003704"/>
    </source>
</evidence>
<evidence type="ECO:0000256" key="10">
    <source>
        <dbReference type="ARBA" id="ARBA00022958"/>
    </source>
</evidence>
<dbReference type="InterPro" id="IPR029056">
    <property type="entry name" value="Ribokinase-like"/>
</dbReference>
<dbReference type="Gene3D" id="3.40.1190.20">
    <property type="match status" value="1"/>
</dbReference>
<name>A0A9D2T3T7_9FIRM</name>
<organism evidence="14 15">
    <name type="scientific">Candidatus Mediterraneibacter gallistercoris</name>
    <dbReference type="NCBI Taxonomy" id="2838671"/>
    <lineage>
        <taxon>Bacteria</taxon>
        <taxon>Bacillati</taxon>
        <taxon>Bacillota</taxon>
        <taxon>Clostridia</taxon>
        <taxon>Lachnospirales</taxon>
        <taxon>Lachnospiraceae</taxon>
        <taxon>Mediterraneibacter</taxon>
    </lineage>
</organism>
<dbReference type="SUPFAM" id="SSF53613">
    <property type="entry name" value="Ribokinase-like"/>
    <property type="match status" value="1"/>
</dbReference>